<dbReference type="EMBL" id="CP025013">
    <property type="protein sequence ID" value="AUW45937.1"/>
    <property type="molecule type" value="Genomic_DNA"/>
</dbReference>
<proteinExistence type="predicted"/>
<organism evidence="5 6">
    <name type="scientific">Rhizobium leguminosarum</name>
    <dbReference type="NCBI Taxonomy" id="384"/>
    <lineage>
        <taxon>Bacteria</taxon>
        <taxon>Pseudomonadati</taxon>
        <taxon>Pseudomonadota</taxon>
        <taxon>Alphaproteobacteria</taxon>
        <taxon>Hyphomicrobiales</taxon>
        <taxon>Rhizobiaceae</taxon>
        <taxon>Rhizobium/Agrobacterium group</taxon>
        <taxon>Rhizobium</taxon>
    </lineage>
</organism>
<evidence type="ECO:0000256" key="4">
    <source>
        <dbReference type="SAM" id="SignalP"/>
    </source>
</evidence>
<name>A0A2K9ZCE6_RHILE</name>
<dbReference type="RefSeq" id="WP_105008665.1">
    <property type="nucleotide sequence ID" value="NZ_CP025013.1"/>
</dbReference>
<keyword evidence="2" id="KW-0574">Periplasm</keyword>
<accession>A0A2K9ZCE6</accession>
<evidence type="ECO:0000256" key="1">
    <source>
        <dbReference type="ARBA" id="ARBA00022729"/>
    </source>
</evidence>
<feature type="region of interest" description="Disordered" evidence="3">
    <location>
        <begin position="355"/>
        <end position="374"/>
    </location>
</feature>
<reference evidence="5 6" key="1">
    <citation type="submission" date="2017-11" db="EMBL/GenBank/DDBJ databases">
        <title>Complete genome of Rhizobium leguminosarum Norway, an ineffective micro-symbiont.</title>
        <authorList>
            <person name="Hoffrichter A."/>
            <person name="Liang J."/>
            <person name="Brachmann A."/>
            <person name="Marin M."/>
        </authorList>
    </citation>
    <scope>NUCLEOTIDE SEQUENCE [LARGE SCALE GENOMIC DNA]</scope>
    <source>
        <strain evidence="5 6">Norway</strain>
        <plasmid evidence="6">Plasmid prln1</plasmid>
    </source>
</reference>
<keyword evidence="1 4" id="KW-0732">Signal</keyword>
<evidence type="ECO:0000313" key="6">
    <source>
        <dbReference type="Proteomes" id="UP000238523"/>
    </source>
</evidence>
<dbReference type="Gene3D" id="3.40.190.10">
    <property type="entry name" value="Periplasmic binding protein-like II"/>
    <property type="match status" value="2"/>
</dbReference>
<dbReference type="AlphaFoldDB" id="A0A2K9ZCE6"/>
<sequence>MKLTRRTVLAFTAAATLAGSAAVSQAANSKATETRGLDDLYKAALKEGGRVIVYAGGDTPGQQDGIKKAFETRFPGVTLDVVVDYSKFHEARIDNQVATGKHVADVIQIQTLQNFPRWKAEGILVPYKPTGWDKVYAKFRDPDGAYTGVFVDAFSNVVNSKLMPDEKTWPREAKDYLRPEFKGKLVLTYPTDDDAVLFWFKQVVDKYGWDYVEALAKQEPIYVRGTQAPADMVESGAATATFSTDGGLVPFDGTVSRFVLPKEDPFVAWPQQAAILKGAPHPDAAKLYLSWLLDKDTQKNVWYMWSVRTDVAPPAGYKPIWEYSNGDPTAFGRFLADRGAVERFRAQIGLYLGETKGEPSPGRPGLYPEKALPH</sequence>
<feature type="chain" id="PRO_5014681919" evidence="4">
    <location>
        <begin position="27"/>
        <end position="374"/>
    </location>
</feature>
<dbReference type="Proteomes" id="UP000238523">
    <property type="component" value="Plasmid pRLN1"/>
</dbReference>
<protein>
    <submittedName>
        <fullName evidence="5">ABC-type Fe3+ transport system, periplasmic component</fullName>
    </submittedName>
</protein>
<dbReference type="PANTHER" id="PTHR30006:SF2">
    <property type="entry name" value="ABC TRANSPORTER SUBSTRATE-BINDING PROTEIN"/>
    <property type="match status" value="1"/>
</dbReference>
<evidence type="ECO:0000313" key="5">
    <source>
        <dbReference type="EMBL" id="AUW45937.1"/>
    </source>
</evidence>
<dbReference type="InterPro" id="IPR006311">
    <property type="entry name" value="TAT_signal"/>
</dbReference>
<keyword evidence="5" id="KW-0614">Plasmid</keyword>
<feature type="signal peptide" evidence="4">
    <location>
        <begin position="1"/>
        <end position="26"/>
    </location>
</feature>
<dbReference type="SUPFAM" id="SSF53850">
    <property type="entry name" value="Periplasmic binding protein-like II"/>
    <property type="match status" value="1"/>
</dbReference>
<dbReference type="PROSITE" id="PS51318">
    <property type="entry name" value="TAT"/>
    <property type="match status" value="1"/>
</dbReference>
<gene>
    <name evidence="5" type="ORF">CUJ84_pRLN1000476</name>
</gene>
<dbReference type="PANTHER" id="PTHR30006">
    <property type="entry name" value="THIAMINE-BINDING PERIPLASMIC PROTEIN-RELATED"/>
    <property type="match status" value="1"/>
</dbReference>
<geneLocation type="plasmid" evidence="6">
    <name>prln1</name>
</geneLocation>
<dbReference type="Pfam" id="PF01547">
    <property type="entry name" value="SBP_bac_1"/>
    <property type="match status" value="1"/>
</dbReference>
<evidence type="ECO:0000256" key="3">
    <source>
        <dbReference type="SAM" id="MobiDB-lite"/>
    </source>
</evidence>
<evidence type="ECO:0000256" key="2">
    <source>
        <dbReference type="ARBA" id="ARBA00022764"/>
    </source>
</evidence>
<dbReference type="InterPro" id="IPR006059">
    <property type="entry name" value="SBP"/>
</dbReference>